<dbReference type="InterPro" id="IPR039420">
    <property type="entry name" value="WalR-like"/>
</dbReference>
<dbReference type="AlphaFoldDB" id="A0A7W4J7M6"/>
<accession>A0A7W4J7M6</accession>
<keyword evidence="1" id="KW-0597">Phosphoprotein</keyword>
<dbReference type="InterPro" id="IPR016032">
    <property type="entry name" value="Sig_transdc_resp-reg_C-effctor"/>
</dbReference>
<dbReference type="SUPFAM" id="SSF52172">
    <property type="entry name" value="CheY-like"/>
    <property type="match status" value="1"/>
</dbReference>
<dbReference type="PANTHER" id="PTHR48111">
    <property type="entry name" value="REGULATOR OF RPOS"/>
    <property type="match status" value="1"/>
</dbReference>
<evidence type="ECO:0000313" key="11">
    <source>
        <dbReference type="Proteomes" id="UP000561066"/>
    </source>
</evidence>
<dbReference type="SMART" id="SM00862">
    <property type="entry name" value="Trans_reg_C"/>
    <property type="match status" value="1"/>
</dbReference>
<reference evidence="10 11" key="1">
    <citation type="submission" date="2020-04" db="EMBL/GenBank/DDBJ databases">
        <title>Description of novel Gluconacetobacter.</title>
        <authorList>
            <person name="Sombolestani A."/>
        </authorList>
    </citation>
    <scope>NUCLEOTIDE SEQUENCE [LARGE SCALE GENOMIC DNA]</scope>
    <source>
        <strain evidence="10 11">LMG 21312</strain>
    </source>
</reference>
<dbReference type="GO" id="GO:0000156">
    <property type="term" value="F:phosphorelay response regulator activity"/>
    <property type="evidence" value="ECO:0007669"/>
    <property type="project" value="TreeGrafter"/>
</dbReference>
<evidence type="ECO:0000256" key="1">
    <source>
        <dbReference type="ARBA" id="ARBA00022553"/>
    </source>
</evidence>
<comment type="caution">
    <text evidence="10">The sequence shown here is derived from an EMBL/GenBank/DDBJ whole genome shotgun (WGS) entry which is preliminary data.</text>
</comment>
<dbReference type="CDD" id="cd00383">
    <property type="entry name" value="trans_reg_C"/>
    <property type="match status" value="1"/>
</dbReference>
<sequence length="267" mass="28928">MQVLCIGDSSIPGDGRPCAGLSKAAIEGAISITMSGPEGVVETLRRAQYDIAVVQQMSPDVRLLRHIRNSRLPTPVMIIARDITASGVAEVLSVGADDCVPASVDPTELLARLRAIVRRASGHDSLSLHIGRLTVYVDRRQAHIDGKLIPLTRREYDMVELLALRKSQVLSKEAVLDNLYAGQSEPHGKVIDVMICQVRKKMRSLGIDEPFTTLWGIGYRLNEDAFAPLSARMNGIDGIVSQVSRESSIPMAPGINIMAPSDALDIV</sequence>
<dbReference type="SUPFAM" id="SSF46894">
    <property type="entry name" value="C-terminal effector domain of the bipartite response regulators"/>
    <property type="match status" value="1"/>
</dbReference>
<evidence type="ECO:0000259" key="9">
    <source>
        <dbReference type="PROSITE" id="PS51755"/>
    </source>
</evidence>
<dbReference type="Proteomes" id="UP000561066">
    <property type="component" value="Unassembled WGS sequence"/>
</dbReference>
<dbReference type="GO" id="GO:0000976">
    <property type="term" value="F:transcription cis-regulatory region binding"/>
    <property type="evidence" value="ECO:0007669"/>
    <property type="project" value="TreeGrafter"/>
</dbReference>
<evidence type="ECO:0000256" key="6">
    <source>
        <dbReference type="PROSITE-ProRule" id="PRU00169"/>
    </source>
</evidence>
<evidence type="ECO:0000313" key="10">
    <source>
        <dbReference type="EMBL" id="MBB2176091.1"/>
    </source>
</evidence>
<organism evidence="10 11">
    <name type="scientific">Gluconacetobacter johannae</name>
    <dbReference type="NCBI Taxonomy" id="112140"/>
    <lineage>
        <taxon>Bacteria</taxon>
        <taxon>Pseudomonadati</taxon>
        <taxon>Pseudomonadota</taxon>
        <taxon>Alphaproteobacteria</taxon>
        <taxon>Acetobacterales</taxon>
        <taxon>Acetobacteraceae</taxon>
        <taxon>Gluconacetobacter</taxon>
    </lineage>
</organism>
<dbReference type="Gene3D" id="3.40.50.2300">
    <property type="match status" value="1"/>
</dbReference>
<evidence type="ECO:0000256" key="2">
    <source>
        <dbReference type="ARBA" id="ARBA00023012"/>
    </source>
</evidence>
<evidence type="ECO:0000259" key="8">
    <source>
        <dbReference type="PROSITE" id="PS50110"/>
    </source>
</evidence>
<dbReference type="InterPro" id="IPR001789">
    <property type="entry name" value="Sig_transdc_resp-reg_receiver"/>
</dbReference>
<dbReference type="GO" id="GO:0005829">
    <property type="term" value="C:cytosol"/>
    <property type="evidence" value="ECO:0007669"/>
    <property type="project" value="TreeGrafter"/>
</dbReference>
<keyword evidence="2" id="KW-0902">Two-component regulatory system</keyword>
<keyword evidence="4 7" id="KW-0238">DNA-binding</keyword>
<dbReference type="GO" id="GO:0032993">
    <property type="term" value="C:protein-DNA complex"/>
    <property type="evidence" value="ECO:0007669"/>
    <property type="project" value="TreeGrafter"/>
</dbReference>
<evidence type="ECO:0000256" key="3">
    <source>
        <dbReference type="ARBA" id="ARBA00023015"/>
    </source>
</evidence>
<dbReference type="PANTHER" id="PTHR48111:SF22">
    <property type="entry name" value="REGULATOR OF RPOS"/>
    <property type="match status" value="1"/>
</dbReference>
<name>A0A7W4J7M6_9PROT</name>
<dbReference type="PROSITE" id="PS50110">
    <property type="entry name" value="RESPONSE_REGULATORY"/>
    <property type="match status" value="1"/>
</dbReference>
<dbReference type="EMBL" id="JABEQH010000010">
    <property type="protein sequence ID" value="MBB2176091.1"/>
    <property type="molecule type" value="Genomic_DNA"/>
</dbReference>
<gene>
    <name evidence="10" type="ORF">HLH21_09130</name>
</gene>
<dbReference type="Gene3D" id="1.10.10.10">
    <property type="entry name" value="Winged helix-like DNA-binding domain superfamily/Winged helix DNA-binding domain"/>
    <property type="match status" value="1"/>
</dbReference>
<keyword evidence="5" id="KW-0804">Transcription</keyword>
<feature type="domain" description="Response regulatory" evidence="8">
    <location>
        <begin position="1"/>
        <end position="117"/>
    </location>
</feature>
<protein>
    <submittedName>
        <fullName evidence="10">Response regulator transcription factor</fullName>
    </submittedName>
</protein>
<feature type="domain" description="OmpR/PhoB-type" evidence="9">
    <location>
        <begin position="125"/>
        <end position="223"/>
    </location>
</feature>
<dbReference type="PROSITE" id="PS51755">
    <property type="entry name" value="OMPR_PHOB"/>
    <property type="match status" value="1"/>
</dbReference>
<dbReference type="GO" id="GO:0006355">
    <property type="term" value="P:regulation of DNA-templated transcription"/>
    <property type="evidence" value="ECO:0007669"/>
    <property type="project" value="InterPro"/>
</dbReference>
<evidence type="ECO:0000256" key="5">
    <source>
        <dbReference type="ARBA" id="ARBA00023163"/>
    </source>
</evidence>
<dbReference type="InterPro" id="IPR011006">
    <property type="entry name" value="CheY-like_superfamily"/>
</dbReference>
<dbReference type="InterPro" id="IPR001867">
    <property type="entry name" value="OmpR/PhoB-type_DNA-bd"/>
</dbReference>
<keyword evidence="11" id="KW-1185">Reference proteome</keyword>
<feature type="DNA-binding region" description="OmpR/PhoB-type" evidence="7">
    <location>
        <begin position="125"/>
        <end position="223"/>
    </location>
</feature>
<proteinExistence type="predicted"/>
<keyword evidence="3" id="KW-0805">Transcription regulation</keyword>
<evidence type="ECO:0000256" key="4">
    <source>
        <dbReference type="ARBA" id="ARBA00023125"/>
    </source>
</evidence>
<evidence type="ECO:0000256" key="7">
    <source>
        <dbReference type="PROSITE-ProRule" id="PRU01091"/>
    </source>
</evidence>
<dbReference type="Pfam" id="PF00486">
    <property type="entry name" value="Trans_reg_C"/>
    <property type="match status" value="1"/>
</dbReference>
<dbReference type="InterPro" id="IPR036388">
    <property type="entry name" value="WH-like_DNA-bd_sf"/>
</dbReference>
<comment type="caution">
    <text evidence="6">Lacks conserved residue(s) required for the propagation of feature annotation.</text>
</comment>